<dbReference type="GO" id="GO:0043546">
    <property type="term" value="F:molybdopterin cofactor binding"/>
    <property type="evidence" value="ECO:0007669"/>
    <property type="project" value="InterPro"/>
</dbReference>
<dbReference type="EC" id="1.8.5.3" evidence="2"/>
<dbReference type="InterPro" id="IPR050612">
    <property type="entry name" value="Prok_Mopterin_Oxidored"/>
</dbReference>
<dbReference type="SUPFAM" id="SSF50692">
    <property type="entry name" value="ADC-like"/>
    <property type="match status" value="1"/>
</dbReference>
<dbReference type="PANTHER" id="PTHR43742">
    <property type="entry name" value="TRIMETHYLAMINE-N-OXIDE REDUCTASE"/>
    <property type="match status" value="1"/>
</dbReference>
<reference evidence="2 3" key="1">
    <citation type="submission" date="2019-03" db="EMBL/GenBank/DDBJ databases">
        <authorList>
            <consortium name="Pathogen Informatics"/>
        </authorList>
    </citation>
    <scope>NUCLEOTIDE SEQUENCE [LARGE SCALE GENOMIC DNA]</scope>
    <source>
        <strain evidence="2 3">NCTC12282</strain>
    </source>
</reference>
<dbReference type="InterPro" id="IPR006657">
    <property type="entry name" value="MoPterin_dinucl-bd_dom"/>
</dbReference>
<dbReference type="GO" id="GO:0009061">
    <property type="term" value="P:anaerobic respiration"/>
    <property type="evidence" value="ECO:0007669"/>
    <property type="project" value="TreeGrafter"/>
</dbReference>
<dbReference type="Proteomes" id="UP000373449">
    <property type="component" value="Unassembled WGS sequence"/>
</dbReference>
<dbReference type="GO" id="GO:0009055">
    <property type="term" value="F:electron transfer activity"/>
    <property type="evidence" value="ECO:0007669"/>
    <property type="project" value="TreeGrafter"/>
</dbReference>
<dbReference type="InterPro" id="IPR009010">
    <property type="entry name" value="Asp_de-COase-like_dom_sf"/>
</dbReference>
<dbReference type="GO" id="GO:0016491">
    <property type="term" value="F:oxidoreductase activity"/>
    <property type="evidence" value="ECO:0007669"/>
    <property type="project" value="UniProtKB-KW"/>
</dbReference>
<dbReference type="Pfam" id="PF01568">
    <property type="entry name" value="Molydop_binding"/>
    <property type="match status" value="1"/>
</dbReference>
<dbReference type="Gene3D" id="2.40.40.20">
    <property type="match status" value="1"/>
</dbReference>
<dbReference type="EMBL" id="CAADJA010000002">
    <property type="protein sequence ID" value="VFS47420.1"/>
    <property type="molecule type" value="Genomic_DNA"/>
</dbReference>
<accession>A0A484ZG12</accession>
<dbReference type="FunFam" id="2.40.40.20:FF:000010">
    <property type="entry name" value="Anaerobic dimethyl sulfoxide reductase subunit A"/>
    <property type="match status" value="1"/>
</dbReference>
<dbReference type="GO" id="GO:0030151">
    <property type="term" value="F:molybdenum ion binding"/>
    <property type="evidence" value="ECO:0007669"/>
    <property type="project" value="TreeGrafter"/>
</dbReference>
<dbReference type="GO" id="GO:0030288">
    <property type="term" value="C:outer membrane-bounded periplasmic space"/>
    <property type="evidence" value="ECO:0007669"/>
    <property type="project" value="TreeGrafter"/>
</dbReference>
<dbReference type="AlphaFoldDB" id="A0A484ZG12"/>
<proteinExistence type="predicted"/>
<sequence length="141" mass="15535">MAEYCPTFEGVSDTEMLKTYPLQMIGFHTKGHTHSTYYSVAMLREAVPHMAWMNPVDAQARGLKSGDMAEIFNGRGRIRIAVKITERILPGVIGVPQGAWRNTNQEGIDVGGCINTLTTQRPSPLAKGNPQHTNLVDVKRA</sequence>
<dbReference type="PANTHER" id="PTHR43742:SF8">
    <property type="entry name" value="ANAEROBIC DIMETHYL SULFOXIDE REDUCTASE, SUBUNIT A"/>
    <property type="match status" value="1"/>
</dbReference>
<evidence type="ECO:0000259" key="1">
    <source>
        <dbReference type="Pfam" id="PF01568"/>
    </source>
</evidence>
<evidence type="ECO:0000313" key="3">
    <source>
        <dbReference type="Proteomes" id="UP000373449"/>
    </source>
</evidence>
<organism evidence="2 3">
    <name type="scientific">Budvicia aquatica</name>
    <dbReference type="NCBI Taxonomy" id="82979"/>
    <lineage>
        <taxon>Bacteria</taxon>
        <taxon>Pseudomonadati</taxon>
        <taxon>Pseudomonadota</taxon>
        <taxon>Gammaproteobacteria</taxon>
        <taxon>Enterobacterales</taxon>
        <taxon>Budviciaceae</taxon>
        <taxon>Budvicia</taxon>
    </lineage>
</organism>
<keyword evidence="2" id="KW-0560">Oxidoreductase</keyword>
<name>A0A484ZG12_9GAMM</name>
<dbReference type="CDD" id="cd02794">
    <property type="entry name" value="MopB_CT_DmsA-EC"/>
    <property type="match status" value="1"/>
</dbReference>
<evidence type="ECO:0000313" key="2">
    <source>
        <dbReference type="EMBL" id="VFS47420.1"/>
    </source>
</evidence>
<protein>
    <submittedName>
        <fullName evidence="2">Dimethyl sulfoxide reductase DmsA</fullName>
        <ecNumber evidence="2">1.8.5.3</ecNumber>
    </submittedName>
</protein>
<feature type="domain" description="Molybdopterin dinucleotide-binding" evidence="1">
    <location>
        <begin position="22"/>
        <end position="133"/>
    </location>
</feature>
<gene>
    <name evidence="2" type="primary">dmsA_5</name>
    <name evidence="2" type="ORF">NCTC12282_02356</name>
</gene>